<reference evidence="3 4" key="1">
    <citation type="journal article" date="2016" name="Mol. Biol. Evol.">
        <title>Comparative Genomics of Early-Diverging Mushroom-Forming Fungi Provides Insights into the Origins of Lignocellulose Decay Capabilities.</title>
        <authorList>
            <person name="Nagy L.G."/>
            <person name="Riley R."/>
            <person name="Tritt A."/>
            <person name="Adam C."/>
            <person name="Daum C."/>
            <person name="Floudas D."/>
            <person name="Sun H."/>
            <person name="Yadav J.S."/>
            <person name="Pangilinan J."/>
            <person name="Larsson K.H."/>
            <person name="Matsuura K."/>
            <person name="Barry K."/>
            <person name="Labutti K."/>
            <person name="Kuo R."/>
            <person name="Ohm R.A."/>
            <person name="Bhattacharya S.S."/>
            <person name="Shirouzu T."/>
            <person name="Yoshinaga Y."/>
            <person name="Martin F.M."/>
            <person name="Grigoriev I.V."/>
            <person name="Hibbett D.S."/>
        </authorList>
    </citation>
    <scope>NUCLEOTIDE SEQUENCE [LARGE SCALE GENOMIC DNA]</scope>
    <source>
        <strain evidence="3 4">TUFC12733</strain>
    </source>
</reference>
<keyword evidence="4" id="KW-1185">Reference proteome</keyword>
<dbReference type="EC" id="5.6.2.3" evidence="1"/>
<name>A0A167RCE4_CALVF</name>
<organism evidence="3 4">
    <name type="scientific">Calocera viscosa (strain TUFC12733)</name>
    <dbReference type="NCBI Taxonomy" id="1330018"/>
    <lineage>
        <taxon>Eukaryota</taxon>
        <taxon>Fungi</taxon>
        <taxon>Dikarya</taxon>
        <taxon>Basidiomycota</taxon>
        <taxon>Agaricomycotina</taxon>
        <taxon>Dacrymycetes</taxon>
        <taxon>Dacrymycetales</taxon>
        <taxon>Dacrymycetaceae</taxon>
        <taxon>Calocera</taxon>
    </lineage>
</organism>
<dbReference type="GO" id="GO:0006281">
    <property type="term" value="P:DNA repair"/>
    <property type="evidence" value="ECO:0007669"/>
    <property type="project" value="UniProtKB-KW"/>
</dbReference>
<dbReference type="PANTHER" id="PTHR47642:SF5">
    <property type="entry name" value="ATP-DEPENDENT DNA HELICASE"/>
    <property type="match status" value="1"/>
</dbReference>
<dbReference type="OrthoDB" id="432234at2759"/>
<feature type="domain" description="DNA helicase Pif1-like DEAD-box helicase" evidence="2">
    <location>
        <begin position="1"/>
        <end position="94"/>
    </location>
</feature>
<keyword evidence="1" id="KW-0378">Hydrolase</keyword>
<dbReference type="GO" id="GO:0016887">
    <property type="term" value="F:ATP hydrolysis activity"/>
    <property type="evidence" value="ECO:0007669"/>
    <property type="project" value="RHEA"/>
</dbReference>
<dbReference type="GO" id="GO:0000723">
    <property type="term" value="P:telomere maintenance"/>
    <property type="evidence" value="ECO:0007669"/>
    <property type="project" value="InterPro"/>
</dbReference>
<keyword evidence="1" id="KW-0233">DNA recombination</keyword>
<dbReference type="AlphaFoldDB" id="A0A167RCE4"/>
<dbReference type="Pfam" id="PF05970">
    <property type="entry name" value="PIF1"/>
    <property type="match status" value="1"/>
</dbReference>
<dbReference type="GO" id="GO:0043139">
    <property type="term" value="F:5'-3' DNA helicase activity"/>
    <property type="evidence" value="ECO:0007669"/>
    <property type="project" value="UniProtKB-EC"/>
</dbReference>
<comment type="similarity">
    <text evidence="1">Belongs to the helicase family.</text>
</comment>
<keyword evidence="1" id="KW-0227">DNA damage</keyword>
<dbReference type="Proteomes" id="UP000076738">
    <property type="component" value="Unassembled WGS sequence"/>
</dbReference>
<dbReference type="EMBL" id="KV417268">
    <property type="protein sequence ID" value="KZP00768.1"/>
    <property type="molecule type" value="Genomic_DNA"/>
</dbReference>
<evidence type="ECO:0000313" key="3">
    <source>
        <dbReference type="EMBL" id="KZP00768.1"/>
    </source>
</evidence>
<dbReference type="STRING" id="1330018.A0A167RCE4"/>
<dbReference type="InterPro" id="IPR051055">
    <property type="entry name" value="PIF1_helicase"/>
</dbReference>
<comment type="catalytic activity">
    <reaction evidence="1">
        <text>ATP + H2O = ADP + phosphate + H(+)</text>
        <dbReference type="Rhea" id="RHEA:13065"/>
        <dbReference type="ChEBI" id="CHEBI:15377"/>
        <dbReference type="ChEBI" id="CHEBI:15378"/>
        <dbReference type="ChEBI" id="CHEBI:30616"/>
        <dbReference type="ChEBI" id="CHEBI:43474"/>
        <dbReference type="ChEBI" id="CHEBI:456216"/>
        <dbReference type="EC" id="5.6.2.3"/>
    </reaction>
</comment>
<evidence type="ECO:0000259" key="2">
    <source>
        <dbReference type="Pfam" id="PF05970"/>
    </source>
</evidence>
<dbReference type="InterPro" id="IPR027417">
    <property type="entry name" value="P-loop_NTPase"/>
</dbReference>
<evidence type="ECO:0000256" key="1">
    <source>
        <dbReference type="RuleBase" id="RU363044"/>
    </source>
</evidence>
<comment type="cofactor">
    <cofactor evidence="1">
        <name>Mg(2+)</name>
        <dbReference type="ChEBI" id="CHEBI:18420"/>
    </cofactor>
</comment>
<dbReference type="GO" id="GO:0006310">
    <property type="term" value="P:DNA recombination"/>
    <property type="evidence" value="ECO:0007669"/>
    <property type="project" value="UniProtKB-KW"/>
</dbReference>
<keyword evidence="1" id="KW-0067">ATP-binding</keyword>
<dbReference type="PANTHER" id="PTHR47642">
    <property type="entry name" value="ATP-DEPENDENT DNA HELICASE"/>
    <property type="match status" value="1"/>
</dbReference>
<accession>A0A167RCE4</accession>
<keyword evidence="1" id="KW-0547">Nucleotide-binding</keyword>
<dbReference type="InterPro" id="IPR010285">
    <property type="entry name" value="DNA_helicase_pif1-like_DEAD"/>
</dbReference>
<proteinExistence type="inferred from homology"/>
<protein>
    <recommendedName>
        <fullName evidence="1">ATP-dependent DNA helicase</fullName>
        <ecNumber evidence="1">5.6.2.3</ecNumber>
    </recommendedName>
</protein>
<dbReference type="SUPFAM" id="SSF52540">
    <property type="entry name" value="P-loop containing nucleoside triphosphate hydrolases"/>
    <property type="match status" value="1"/>
</dbReference>
<keyword evidence="1" id="KW-0347">Helicase</keyword>
<gene>
    <name evidence="3" type="ORF">CALVIDRAFT_212465</name>
</gene>
<keyword evidence="1" id="KW-0234">DNA repair</keyword>
<evidence type="ECO:0000313" key="4">
    <source>
        <dbReference type="Proteomes" id="UP000076738"/>
    </source>
</evidence>
<sequence>MCDGALLDKLDYIGRRVRHNPHTPFGGLQLVFCGDFFQLPPVPDELDNVKVPITFAFEARCWKDAVPWNFTLTHVFRQKEQAFIDILNQARTGSLSPAAIAAFRRLERPLAFTDGIEPTRIFPKKDQVKRANDTRLALLRSQPHKFMARDFAGNDSRGNPLSPADATKKLDRNVVAPASITLKEGAQVMLVTVRDPFRSESCTDARSAESRARLSR</sequence>
<dbReference type="GO" id="GO:0005524">
    <property type="term" value="F:ATP binding"/>
    <property type="evidence" value="ECO:0007669"/>
    <property type="project" value="UniProtKB-KW"/>
</dbReference>
<dbReference type="Gene3D" id="3.40.50.300">
    <property type="entry name" value="P-loop containing nucleotide triphosphate hydrolases"/>
    <property type="match status" value="1"/>
</dbReference>